<comment type="caution">
    <text evidence="2">The sequence shown here is derived from an EMBL/GenBank/DDBJ whole genome shotgun (WGS) entry which is preliminary data.</text>
</comment>
<feature type="compositionally biased region" description="Polar residues" evidence="1">
    <location>
        <begin position="66"/>
        <end position="75"/>
    </location>
</feature>
<evidence type="ECO:0000313" key="2">
    <source>
        <dbReference type="EMBL" id="KAF4582833.1"/>
    </source>
</evidence>
<sequence length="75" mass="8485">MVERAAPSNPREDIQETSMSYVSSVRWMYTVDTCLLPRRELPCEPSKDGCESKQTDQRGVVVEAPANQSLRRQLG</sequence>
<dbReference type="AlphaFoldDB" id="A0A8H4VBA4"/>
<evidence type="ECO:0000256" key="1">
    <source>
        <dbReference type="SAM" id="MobiDB-lite"/>
    </source>
</evidence>
<organism evidence="2 3">
    <name type="scientific">Ophiocordyceps camponoti-floridani</name>
    <dbReference type="NCBI Taxonomy" id="2030778"/>
    <lineage>
        <taxon>Eukaryota</taxon>
        <taxon>Fungi</taxon>
        <taxon>Dikarya</taxon>
        <taxon>Ascomycota</taxon>
        <taxon>Pezizomycotina</taxon>
        <taxon>Sordariomycetes</taxon>
        <taxon>Hypocreomycetidae</taxon>
        <taxon>Hypocreales</taxon>
        <taxon>Ophiocordycipitaceae</taxon>
        <taxon>Ophiocordyceps</taxon>
    </lineage>
</organism>
<dbReference type="EMBL" id="JAACLJ010000007">
    <property type="protein sequence ID" value="KAF4582833.1"/>
    <property type="molecule type" value="Genomic_DNA"/>
</dbReference>
<dbReference type="Proteomes" id="UP000562929">
    <property type="component" value="Unassembled WGS sequence"/>
</dbReference>
<feature type="region of interest" description="Disordered" evidence="1">
    <location>
        <begin position="44"/>
        <end position="75"/>
    </location>
</feature>
<gene>
    <name evidence="2" type="ORF">GQ602_005977</name>
</gene>
<accession>A0A8H4VBA4</accession>
<protein>
    <submittedName>
        <fullName evidence="2">Uncharacterized protein</fullName>
    </submittedName>
</protein>
<evidence type="ECO:0000313" key="3">
    <source>
        <dbReference type="Proteomes" id="UP000562929"/>
    </source>
</evidence>
<feature type="compositionally biased region" description="Basic and acidic residues" evidence="1">
    <location>
        <begin position="44"/>
        <end position="56"/>
    </location>
</feature>
<keyword evidence="3" id="KW-1185">Reference proteome</keyword>
<proteinExistence type="predicted"/>
<reference evidence="2 3" key="1">
    <citation type="journal article" date="2020" name="G3 (Bethesda)">
        <title>Genetic Underpinnings of Host Manipulation by Ophiocordyceps as Revealed by Comparative Transcriptomics.</title>
        <authorList>
            <person name="Will I."/>
            <person name="Das B."/>
            <person name="Trinh T."/>
            <person name="Brachmann A."/>
            <person name="Ohm R.A."/>
            <person name="de Bekker C."/>
        </authorList>
    </citation>
    <scope>NUCLEOTIDE SEQUENCE [LARGE SCALE GENOMIC DNA]</scope>
    <source>
        <strain evidence="2 3">EC05</strain>
    </source>
</reference>
<name>A0A8H4VBA4_9HYPO</name>